<sequence>MLRHKLWAKSAKKEKHVIMSDMRLLANIILGMRQIKLNGTLDGKMVIDRDNFPVLEQVIEDLFANGVGSIKAGLKLKIGYVLKKLIQVSKGFYIQIKDMNMAEETD</sequence>
<evidence type="ECO:0008006" key="3">
    <source>
        <dbReference type="Google" id="ProtNLM"/>
    </source>
</evidence>
<evidence type="ECO:0000313" key="2">
    <source>
        <dbReference type="Proteomes" id="UP000762676"/>
    </source>
</evidence>
<organism evidence="1 2">
    <name type="scientific">Elysia marginata</name>
    <dbReference type="NCBI Taxonomy" id="1093978"/>
    <lineage>
        <taxon>Eukaryota</taxon>
        <taxon>Metazoa</taxon>
        <taxon>Spiralia</taxon>
        <taxon>Lophotrochozoa</taxon>
        <taxon>Mollusca</taxon>
        <taxon>Gastropoda</taxon>
        <taxon>Heterobranchia</taxon>
        <taxon>Euthyneura</taxon>
        <taxon>Panpulmonata</taxon>
        <taxon>Sacoglossa</taxon>
        <taxon>Placobranchoidea</taxon>
        <taxon>Plakobranchidae</taxon>
        <taxon>Elysia</taxon>
    </lineage>
</organism>
<keyword evidence="2" id="KW-1185">Reference proteome</keyword>
<dbReference type="EMBL" id="BMAT01009124">
    <property type="protein sequence ID" value="GFR99151.1"/>
    <property type="molecule type" value="Genomic_DNA"/>
</dbReference>
<protein>
    <recommendedName>
        <fullName evidence="3">Histidine kinase/HSP90-like ATPase domain-containing protein</fullName>
    </recommendedName>
</protein>
<dbReference type="AlphaFoldDB" id="A0AAV4HPM9"/>
<proteinExistence type="predicted"/>
<gene>
    <name evidence="1" type="ORF">ElyMa_004520800</name>
</gene>
<comment type="caution">
    <text evidence="1">The sequence shown here is derived from an EMBL/GenBank/DDBJ whole genome shotgun (WGS) entry which is preliminary data.</text>
</comment>
<reference evidence="1 2" key="1">
    <citation type="journal article" date="2021" name="Elife">
        <title>Chloroplast acquisition without the gene transfer in kleptoplastic sea slugs, Plakobranchus ocellatus.</title>
        <authorList>
            <person name="Maeda T."/>
            <person name="Takahashi S."/>
            <person name="Yoshida T."/>
            <person name="Shimamura S."/>
            <person name="Takaki Y."/>
            <person name="Nagai Y."/>
            <person name="Toyoda A."/>
            <person name="Suzuki Y."/>
            <person name="Arimoto A."/>
            <person name="Ishii H."/>
            <person name="Satoh N."/>
            <person name="Nishiyama T."/>
            <person name="Hasebe M."/>
            <person name="Maruyama T."/>
            <person name="Minagawa J."/>
            <person name="Obokata J."/>
            <person name="Shigenobu S."/>
        </authorList>
    </citation>
    <scope>NUCLEOTIDE SEQUENCE [LARGE SCALE GENOMIC DNA]</scope>
</reference>
<evidence type="ECO:0000313" key="1">
    <source>
        <dbReference type="EMBL" id="GFR99151.1"/>
    </source>
</evidence>
<accession>A0AAV4HPM9</accession>
<name>A0AAV4HPM9_9GAST</name>
<dbReference type="Proteomes" id="UP000762676">
    <property type="component" value="Unassembled WGS sequence"/>
</dbReference>